<reference evidence="6 17" key="2">
    <citation type="submission" date="2018-09" db="EMBL/GenBank/DDBJ databases">
        <title>Genomic epidemiology reveals two lineages of Vibrio cholerae that can cause global cholera epidemics despite absence of cholera toxin gene.</title>
        <authorList>
            <person name="Wang H."/>
            <person name="Zen W."/>
            <person name="Yu H."/>
            <person name="Zhang W."/>
            <person name="Pan J."/>
            <person name="Yang C."/>
            <person name="Cui Y."/>
        </authorList>
    </citation>
    <scope>NUCLEOTIDE SEQUENCE [LARGE SCALE GENOMIC DNA]</scope>
    <source>
        <strain evidence="6 17">00-1_S85</strain>
    </source>
</reference>
<dbReference type="RefSeq" id="WP_000049013.1">
    <property type="nucleotide sequence ID" value="NZ_AP018677.1"/>
</dbReference>
<reference evidence="15 16" key="4">
    <citation type="submission" date="2019-06" db="EMBL/GenBank/DDBJ databases">
        <title>Vibrio cholerae phylogeny based on whole-genome sequencing reveals genetic diversity and population strucutre.</title>
        <authorList>
            <person name="Zhiqiu Y."/>
            <person name="Bin L."/>
            <person name="Lingyan J."/>
        </authorList>
    </citation>
    <scope>NUCLEOTIDE SEQUENCE [LARGE SCALE GENOMIC DNA]</scope>
    <source>
        <strain evidence="10 15">N2768</strain>
        <strain evidence="9 16">N2814</strain>
    </source>
</reference>
<dbReference type="EMBL" id="CWQJ01000035">
    <property type="protein sequence ID" value="CSC80647.1"/>
    <property type="molecule type" value="Genomic_DNA"/>
</dbReference>
<reference evidence="7 13" key="3">
    <citation type="submission" date="2019-02" db="EMBL/GenBank/DDBJ databases">
        <title>Genomic plasticity associated with the antimicrobial resistance in Vibrio cholerae.</title>
        <authorList>
            <person name="Verma J."/>
            <person name="Bag S."/>
            <person name="Saha B."/>
            <person name="Kumar P."/>
            <person name="Ghosh T.S."/>
            <person name="Dayal M."/>
            <person name="Senapati T."/>
            <person name="Mehra S."/>
            <person name="Dey P."/>
            <person name="Desigamani A."/>
            <person name="Kumar D."/>
            <person name="Rana P."/>
            <person name="Kumar B."/>
            <person name="Maiti T.K."/>
            <person name="Sharma N.C."/>
            <person name="Bhadra R.K."/>
            <person name="Mutreja A."/>
            <person name="Nair G.B."/>
            <person name="Ramamurthy T."/>
            <person name="Das B."/>
        </authorList>
    </citation>
    <scope>NUCLEOTIDE SEQUENCE [LARGE SCALE GENOMIC DNA]</scope>
    <source>
        <strain evidence="7 13">IDH06781</strain>
    </source>
</reference>
<feature type="domain" description="Metallo-beta-lactamase" evidence="2">
    <location>
        <begin position="97"/>
        <end position="283"/>
    </location>
</feature>
<evidence type="ECO:0000313" key="14">
    <source>
        <dbReference type="Proteomes" id="UP000319979"/>
    </source>
</evidence>
<dbReference type="EMBL" id="SISP01000029">
    <property type="protein sequence ID" value="TBM40081.1"/>
    <property type="molecule type" value="Genomic_DNA"/>
</dbReference>
<dbReference type="PANTHER" id="PTHR43546">
    <property type="entry name" value="UPF0173 METAL-DEPENDENT HYDROLASE MJ1163-RELATED"/>
    <property type="match status" value="1"/>
</dbReference>
<dbReference type="PANTHER" id="PTHR43546:SF9">
    <property type="entry name" value="L-ASCORBATE-6-PHOSPHATE LACTONASE ULAG-RELATED"/>
    <property type="match status" value="1"/>
</dbReference>
<evidence type="ECO:0000313" key="8">
    <source>
        <dbReference type="EMBL" id="TQP08785.1"/>
    </source>
</evidence>
<dbReference type="Proteomes" id="UP000044806">
    <property type="component" value="Unassembled WGS sequence"/>
</dbReference>
<evidence type="ECO:0000313" key="15">
    <source>
        <dbReference type="Proteomes" id="UP000323583"/>
    </source>
</evidence>
<evidence type="ECO:0000313" key="11">
    <source>
        <dbReference type="Proteomes" id="UP000044806"/>
    </source>
</evidence>
<dbReference type="EMBL" id="VIOS01000132">
    <property type="protein sequence ID" value="TQP08785.1"/>
    <property type="molecule type" value="Genomic_DNA"/>
</dbReference>
<dbReference type="Proteomes" id="UP000323819">
    <property type="component" value="Unassembled WGS sequence"/>
</dbReference>
<evidence type="ECO:0000313" key="5">
    <source>
        <dbReference type="EMBL" id="MBS7671901.1"/>
    </source>
</evidence>
<dbReference type="OMA" id="HWDMWKG"/>
<dbReference type="Pfam" id="PF12706">
    <property type="entry name" value="Lactamase_B_2"/>
    <property type="match status" value="1"/>
</dbReference>
<dbReference type="GeneID" id="88783523"/>
<evidence type="ECO:0000313" key="13">
    <source>
        <dbReference type="Proteomes" id="UP000294145"/>
    </source>
</evidence>
<dbReference type="SMR" id="A0A085PVV1"/>
<dbReference type="GO" id="GO:0030145">
    <property type="term" value="F:manganese ion binding"/>
    <property type="evidence" value="ECO:0007669"/>
    <property type="project" value="InterPro"/>
</dbReference>
<dbReference type="SUPFAM" id="SSF56281">
    <property type="entry name" value="Metallo-hydrolase/oxidoreductase"/>
    <property type="match status" value="1"/>
</dbReference>
<sequence>MSKVNEITRESWILSTFPEWGTWLNEEIEQTVVEPNTFSMWWLGCTGIWLKSAGNTNLSIDFWCGTGKKTQKNRLMNTQHQMMRMGGVEALQPNLRTSIFPLDPFAIKEIDAVLASHDHADHIDVNVAAAVLQNCGEHVKFIGPQACVDLWLGWGVPQERCIVAKVGDVLEIGDVKIRVLDSFDRTALVTLPKGVSSYDKAILDGMDERAVNYLIETSGGSVYHSGDSHYSNYYAKHGNDYQIDVALLSYGENPRGVTDKMTSSDVLRAAESLDCQVVVPFHHDIWANFQNDPREIEVLWNMKKDRLQYQFAPFFWQVGGKYTYPTDKGRMHYQHFRGFQDIFKNEPELPYKAFL</sequence>
<dbReference type="KEGG" id="vcx:VAA049_1673"/>
<name>A0A085PVV1_VIBCL</name>
<dbReference type="EC" id="3.1.1.-" evidence="8"/>
<accession>A0A085PVV1</accession>
<keyword evidence="1 8" id="KW-0378">Hydrolase</keyword>
<dbReference type="GO" id="GO:0019854">
    <property type="term" value="P:L-ascorbic acid catabolic process"/>
    <property type="evidence" value="ECO:0007669"/>
    <property type="project" value="InterPro"/>
</dbReference>
<reference evidence="5" key="6">
    <citation type="submission" date="2021-05" db="EMBL/GenBank/DDBJ databases">
        <authorList>
            <person name="Stine C."/>
        </authorList>
    </citation>
    <scope>NUCLEOTIDE SEQUENCE</scope>
    <source>
        <strain evidence="5">TDS0091212</strain>
    </source>
</reference>
<evidence type="ECO:0000313" key="16">
    <source>
        <dbReference type="Proteomes" id="UP000323819"/>
    </source>
</evidence>
<reference evidence="11 12" key="1">
    <citation type="submission" date="2015-07" db="EMBL/GenBank/DDBJ databases">
        <authorList>
            <consortium name="Pathogen Informatics"/>
        </authorList>
    </citation>
    <scope>NUCLEOTIDE SEQUENCE [LARGE SCALE GENOMIC DNA]</scope>
    <source>
        <strain evidence="4 12">A325</strain>
        <strain evidence="3 11">A51</strain>
    </source>
</reference>
<gene>
    <name evidence="8" type="primary">ulaG</name>
    <name evidence="6" type="ORF">D6U24_17825</name>
    <name evidence="3" type="ORF">ERS013165_03255</name>
    <name evidence="4" type="ORF">ERS013201_03613</name>
    <name evidence="7" type="ORF">EYB64_15490</name>
    <name evidence="8" type="ORF">FLM02_18355</name>
    <name evidence="10" type="ORF">FXE67_07115</name>
    <name evidence="9" type="ORF">FXF03_06505</name>
    <name evidence="5" type="ORF">KIN13_00380</name>
</gene>
<evidence type="ECO:0000313" key="9">
    <source>
        <dbReference type="EMBL" id="TXX66537.1"/>
    </source>
</evidence>
<evidence type="ECO:0000313" key="7">
    <source>
        <dbReference type="EMBL" id="TBM40081.1"/>
    </source>
</evidence>
<dbReference type="NCBIfam" id="NF008688">
    <property type="entry name" value="PRK11709.1"/>
    <property type="match status" value="1"/>
</dbReference>
<evidence type="ECO:0000313" key="10">
    <source>
        <dbReference type="EMBL" id="TXY91756.1"/>
    </source>
</evidence>
<dbReference type="KEGG" id="vcq:EN18_04900"/>
<dbReference type="InterPro" id="IPR048021">
    <property type="entry name" value="UlaG-like_MBL-fold"/>
</dbReference>
<dbReference type="InterPro" id="IPR001279">
    <property type="entry name" value="Metallo-B-lactamas"/>
</dbReference>
<protein>
    <submittedName>
        <fullName evidence="8">L-ascorbate 6-phosphate lactonase</fullName>
        <ecNumber evidence="8">3.1.1.-</ecNumber>
    </submittedName>
</protein>
<dbReference type="EMBL" id="VSIJ01000019">
    <property type="protein sequence ID" value="TXX66537.1"/>
    <property type="molecule type" value="Genomic_DNA"/>
</dbReference>
<dbReference type="InterPro" id="IPR036866">
    <property type="entry name" value="RibonucZ/Hydroxyglut_hydro"/>
</dbReference>
<dbReference type="Proteomes" id="UP000471242">
    <property type="component" value="Unassembled WGS sequence"/>
</dbReference>
<dbReference type="EMBL" id="QZRB01000029">
    <property type="protein sequence ID" value="MVD25209.1"/>
    <property type="molecule type" value="Genomic_DNA"/>
</dbReference>
<dbReference type="Proteomes" id="UP000294145">
    <property type="component" value="Unassembled WGS sequence"/>
</dbReference>
<reference evidence="8 14" key="5">
    <citation type="submission" date="2019-07" db="EMBL/GenBank/DDBJ databases">
        <title>Phenotypic and genotypic antimicrobial resistance traits of Vibrio cholerae non-O1/non-O139 isolated from a large Austrian lake frequently associated with cases of infection.</title>
        <authorList>
            <person name="Lepuschitz S."/>
            <person name="Baron S."/>
            <person name="Larvor E."/>
            <person name="Granier S."/>
            <person name="Pretzer C."/>
            <person name="Mach R.L."/>
            <person name="Farnleitner A.H."/>
            <person name="Ruppitsch W."/>
            <person name="Pleininger S."/>
            <person name="Indra A."/>
            <person name="Kirschner A.K.T."/>
        </authorList>
    </citation>
    <scope>NUCLEOTIDE SEQUENCE [LARGE SCALE GENOMIC DNA]</scope>
    <source>
        <strain evidence="8 14">A12JL36W90</strain>
    </source>
</reference>
<organism evidence="8 14">
    <name type="scientific">Vibrio cholerae</name>
    <dbReference type="NCBI Taxonomy" id="666"/>
    <lineage>
        <taxon>Bacteria</taxon>
        <taxon>Pseudomonadati</taxon>
        <taxon>Pseudomonadota</taxon>
        <taxon>Gammaproteobacteria</taxon>
        <taxon>Vibrionales</taxon>
        <taxon>Vibrionaceae</taxon>
        <taxon>Vibrio</taxon>
    </lineage>
</organism>
<dbReference type="GO" id="GO:0035460">
    <property type="term" value="F:L-ascorbate 6-phosphate lactonase activity"/>
    <property type="evidence" value="ECO:0007669"/>
    <property type="project" value="InterPro"/>
</dbReference>
<evidence type="ECO:0000313" key="6">
    <source>
        <dbReference type="EMBL" id="MVD25209.1"/>
    </source>
</evidence>
<dbReference type="Proteomes" id="UP000046067">
    <property type="component" value="Unassembled WGS sequence"/>
</dbReference>
<evidence type="ECO:0000259" key="2">
    <source>
        <dbReference type="Pfam" id="PF12706"/>
    </source>
</evidence>
<evidence type="ECO:0000313" key="12">
    <source>
        <dbReference type="Proteomes" id="UP000046067"/>
    </source>
</evidence>
<evidence type="ECO:0000313" key="3">
    <source>
        <dbReference type="EMBL" id="CSB06528.1"/>
    </source>
</evidence>
<dbReference type="InterPro" id="IPR050114">
    <property type="entry name" value="UPF0173_UPF0282_UlaG_hydrolase"/>
</dbReference>
<reference evidence="5" key="7">
    <citation type="submission" date="2023-08" db="EMBL/GenBank/DDBJ databases">
        <title>Vibrio cholerae Outbreaks in Tanzania Exemplify Founder Flush: Simultaneous Increases in Population Size and Genetic Diversity.</title>
        <authorList>
            <person name="Debes A.K."/>
            <person name="Mohammed A."/>
            <person name="Maseke I."/>
            <person name="Almeida M."/>
            <person name="Li S."/>
            <person name="Matimba H."/>
            <person name="Joachim A."/>
            <person name="Mizinduko M."/>
            <person name="Nyanga S."/>
            <person name="Kelly M."/>
            <person name="Kachwamba Y."/>
            <person name="Schaffer A.M."/>
            <person name="Nyanga A.S."/>
            <person name="Mghamba J."/>
            <person name="Mosha F.S."/>
            <person name="Sack D.A."/>
            <person name="Stine O.C."/>
        </authorList>
    </citation>
    <scope>NUCLEOTIDE SEQUENCE</scope>
    <source>
        <strain evidence="5">TDS0091212</strain>
    </source>
</reference>
<evidence type="ECO:0000256" key="1">
    <source>
        <dbReference type="ARBA" id="ARBA00022801"/>
    </source>
</evidence>
<evidence type="ECO:0000313" key="17">
    <source>
        <dbReference type="Proteomes" id="UP000471242"/>
    </source>
</evidence>
<dbReference type="CDD" id="cd16284">
    <property type="entry name" value="UlaG-like_MBL-fold"/>
    <property type="match status" value="1"/>
</dbReference>
<dbReference type="AlphaFoldDB" id="A0A085PVV1"/>
<dbReference type="EMBL" id="VSGZ01000035">
    <property type="protein sequence ID" value="TXY91756.1"/>
    <property type="molecule type" value="Genomic_DNA"/>
</dbReference>
<proteinExistence type="predicted"/>
<dbReference type="Gene3D" id="3.60.15.10">
    <property type="entry name" value="Ribonuclease Z/Hydroxyacylglutathione hydrolase-like"/>
    <property type="match status" value="1"/>
</dbReference>
<evidence type="ECO:0000313" key="4">
    <source>
        <dbReference type="EMBL" id="CSC80647.1"/>
    </source>
</evidence>
<dbReference type="EMBL" id="CWOW01000021">
    <property type="protein sequence ID" value="CSB06528.1"/>
    <property type="molecule type" value="Genomic_DNA"/>
</dbReference>
<dbReference type="Proteomes" id="UP000319979">
    <property type="component" value="Unassembled WGS sequence"/>
</dbReference>
<dbReference type="Proteomes" id="UP000323583">
    <property type="component" value="Unassembled WGS sequence"/>
</dbReference>
<dbReference type="EMBL" id="JAHBND010000050">
    <property type="protein sequence ID" value="MBS7671901.1"/>
    <property type="molecule type" value="Genomic_DNA"/>
</dbReference>
<dbReference type="Proteomes" id="UP001196338">
    <property type="component" value="Unassembled WGS sequence"/>
</dbReference>